<evidence type="ECO:0000256" key="10">
    <source>
        <dbReference type="ARBA" id="ARBA00023201"/>
    </source>
</evidence>
<keyword evidence="3" id="KW-0813">Transport</keyword>
<protein>
    <submittedName>
        <fullName evidence="13">Sodium:solute symporter</fullName>
    </submittedName>
</protein>
<keyword evidence="4" id="KW-1003">Cell membrane</keyword>
<dbReference type="InterPro" id="IPR051163">
    <property type="entry name" value="Sodium:Solute_Symporter_SSF"/>
</dbReference>
<dbReference type="CDD" id="cd10326">
    <property type="entry name" value="SLC5sbd_NIS-like"/>
    <property type="match status" value="1"/>
</dbReference>
<feature type="transmembrane region" description="Helical" evidence="12">
    <location>
        <begin position="46"/>
        <end position="68"/>
    </location>
</feature>
<keyword evidence="10" id="KW-0739">Sodium transport</keyword>
<dbReference type="InterPro" id="IPR038377">
    <property type="entry name" value="Na/Glc_symporter_sf"/>
</dbReference>
<evidence type="ECO:0000256" key="1">
    <source>
        <dbReference type="ARBA" id="ARBA00004651"/>
    </source>
</evidence>
<feature type="transmembrane region" description="Helical" evidence="12">
    <location>
        <begin position="316"/>
        <end position="339"/>
    </location>
</feature>
<evidence type="ECO:0000256" key="9">
    <source>
        <dbReference type="ARBA" id="ARBA00023136"/>
    </source>
</evidence>
<dbReference type="Proteomes" id="UP000678679">
    <property type="component" value="Chromosome 1"/>
</dbReference>
<dbReference type="Gene3D" id="1.20.1730.10">
    <property type="entry name" value="Sodium/glucose cotransporter"/>
    <property type="match status" value="1"/>
</dbReference>
<dbReference type="PANTHER" id="PTHR42985">
    <property type="entry name" value="SODIUM-COUPLED MONOCARBOXYLATE TRANSPORTER"/>
    <property type="match status" value="1"/>
</dbReference>
<evidence type="ECO:0000256" key="4">
    <source>
        <dbReference type="ARBA" id="ARBA00022475"/>
    </source>
</evidence>
<evidence type="ECO:0000256" key="7">
    <source>
        <dbReference type="ARBA" id="ARBA00023053"/>
    </source>
</evidence>
<sequence length="487" mass="54645">MNITAYQSFFIYFGYIIILFIISYFTNKAHSNTTFFNGNKKSPWYAVAYGMIGTTLSGVTFISLPGIVKAAGFSYLQMCFGYILGYIAIAYILMPIYYNYQLISIYGYLEHRFNNVAYKTGSSFFLISRSLQAAGKLFLMATVLQTFIFDPLQLPFTVNAAFLLLIISLYTIKGGIKTVVWTDTLQTTFMILAGVFTLVLISNSLDMSLFSLWDKVVDEGTYTKVFNWEINSPGYFWKQFISGAFIVIVMTGLDQDMMQKNLTINTLKKAQLNMVSFSVILFFTISLFLVIGAFLYTYAIEIGMEIPTKSDQLYPIIAQQKLGLIGACIFLLGVIAAAFSSADSAITSLTTAFCIDFLGFDSESLKSQKAENTKRGVHLGFALVLFLLVLYFESVNDTNALDTILKLATYTYGPLLGLFAFGIFMKKEFQPRFIPLICILSPLVCYFLQTNSENWLNGYKFGYELLLLNGSFTFIGLLISSLPIKKS</sequence>
<evidence type="ECO:0000256" key="5">
    <source>
        <dbReference type="ARBA" id="ARBA00022692"/>
    </source>
</evidence>
<feature type="transmembrane region" description="Helical" evidence="12">
    <location>
        <begin position="235"/>
        <end position="253"/>
    </location>
</feature>
<feature type="transmembrane region" description="Helical" evidence="12">
    <location>
        <begin position="121"/>
        <end position="148"/>
    </location>
</feature>
<dbReference type="InterPro" id="IPR001734">
    <property type="entry name" value="Na/solute_symporter"/>
</dbReference>
<dbReference type="EMBL" id="CP076132">
    <property type="protein sequence ID" value="QWG02507.1"/>
    <property type="molecule type" value="Genomic_DNA"/>
</dbReference>
<feature type="transmembrane region" description="Helical" evidence="12">
    <location>
        <begin position="404"/>
        <end position="425"/>
    </location>
</feature>
<comment type="similarity">
    <text evidence="2 11">Belongs to the sodium:solute symporter (SSF) (TC 2.A.21) family.</text>
</comment>
<name>A0AAX1N5M2_9BACT</name>
<evidence type="ECO:0000256" key="8">
    <source>
        <dbReference type="ARBA" id="ARBA00023065"/>
    </source>
</evidence>
<keyword evidence="5 12" id="KW-0812">Transmembrane</keyword>
<keyword evidence="9 12" id="KW-0472">Membrane</keyword>
<feature type="transmembrane region" description="Helical" evidence="12">
    <location>
        <begin position="376"/>
        <end position="392"/>
    </location>
</feature>
<evidence type="ECO:0000256" key="11">
    <source>
        <dbReference type="RuleBase" id="RU362091"/>
    </source>
</evidence>
<evidence type="ECO:0000256" key="2">
    <source>
        <dbReference type="ARBA" id="ARBA00006434"/>
    </source>
</evidence>
<feature type="transmembrane region" description="Helical" evidence="12">
    <location>
        <begin position="80"/>
        <end position="100"/>
    </location>
</feature>
<gene>
    <name evidence="13" type="ORF">KMW28_02735</name>
</gene>
<keyword evidence="14" id="KW-1185">Reference proteome</keyword>
<keyword evidence="7" id="KW-0915">Sodium</keyword>
<feature type="transmembrane region" description="Helical" evidence="12">
    <location>
        <begin position="6"/>
        <end position="25"/>
    </location>
</feature>
<dbReference type="AlphaFoldDB" id="A0AAX1N5M2"/>
<keyword evidence="6 12" id="KW-1133">Transmembrane helix</keyword>
<feature type="transmembrane region" description="Helical" evidence="12">
    <location>
        <begin position="432"/>
        <end position="449"/>
    </location>
</feature>
<feature type="transmembrane region" description="Helical" evidence="12">
    <location>
        <begin position="184"/>
        <end position="205"/>
    </location>
</feature>
<reference evidence="13 14" key="1">
    <citation type="submission" date="2021-05" db="EMBL/GenBank/DDBJ databases">
        <title>Comparative genomic studies on the polysaccharide-degrading batcterial strains of the Flammeovirga genus.</title>
        <authorList>
            <person name="Zewei F."/>
            <person name="Zheng Z."/>
            <person name="Yu L."/>
            <person name="Ruyue G."/>
            <person name="Yanhong M."/>
            <person name="Yuanyuan C."/>
            <person name="Jingyan G."/>
            <person name="Wenjun H."/>
        </authorList>
    </citation>
    <scope>NUCLEOTIDE SEQUENCE [LARGE SCALE GENOMIC DNA]</scope>
    <source>
        <strain evidence="13 14">NBRC:100898</strain>
    </source>
</reference>
<dbReference type="Pfam" id="PF00474">
    <property type="entry name" value="SSF"/>
    <property type="match status" value="1"/>
</dbReference>
<dbReference type="RefSeq" id="WP_169664998.1">
    <property type="nucleotide sequence ID" value="NZ_CP076132.1"/>
</dbReference>
<evidence type="ECO:0000313" key="13">
    <source>
        <dbReference type="EMBL" id="QWG02507.1"/>
    </source>
</evidence>
<evidence type="ECO:0000256" key="12">
    <source>
        <dbReference type="SAM" id="Phobius"/>
    </source>
</evidence>
<feature type="transmembrane region" description="Helical" evidence="12">
    <location>
        <begin position="274"/>
        <end position="296"/>
    </location>
</feature>
<dbReference type="PANTHER" id="PTHR42985:SF47">
    <property type="entry name" value="INTEGRAL MEMBRANE TRANSPORT PROTEIN"/>
    <property type="match status" value="1"/>
</dbReference>
<dbReference type="GO" id="GO:0006814">
    <property type="term" value="P:sodium ion transport"/>
    <property type="evidence" value="ECO:0007669"/>
    <property type="project" value="UniProtKB-KW"/>
</dbReference>
<comment type="subcellular location">
    <subcellularLocation>
        <location evidence="1">Cell membrane</location>
        <topology evidence="1">Multi-pass membrane protein</topology>
    </subcellularLocation>
</comment>
<feature type="transmembrane region" description="Helical" evidence="12">
    <location>
        <begin position="461"/>
        <end position="484"/>
    </location>
</feature>
<organism evidence="13 14">
    <name type="scientific">Flammeovirga yaeyamensis</name>
    <dbReference type="NCBI Taxonomy" id="367791"/>
    <lineage>
        <taxon>Bacteria</taxon>
        <taxon>Pseudomonadati</taxon>
        <taxon>Bacteroidota</taxon>
        <taxon>Cytophagia</taxon>
        <taxon>Cytophagales</taxon>
        <taxon>Flammeovirgaceae</taxon>
        <taxon>Flammeovirga</taxon>
    </lineage>
</organism>
<accession>A0AAX1N5M2</accession>
<evidence type="ECO:0000256" key="3">
    <source>
        <dbReference type="ARBA" id="ARBA00022448"/>
    </source>
</evidence>
<evidence type="ECO:0000256" key="6">
    <source>
        <dbReference type="ARBA" id="ARBA00022989"/>
    </source>
</evidence>
<evidence type="ECO:0000313" key="14">
    <source>
        <dbReference type="Proteomes" id="UP000678679"/>
    </source>
</evidence>
<dbReference type="GO" id="GO:0005886">
    <property type="term" value="C:plasma membrane"/>
    <property type="evidence" value="ECO:0007669"/>
    <property type="project" value="UniProtKB-SubCell"/>
</dbReference>
<keyword evidence="8" id="KW-0406">Ion transport</keyword>
<dbReference type="KEGG" id="fya:KMW28_02735"/>
<proteinExistence type="inferred from homology"/>
<feature type="transmembrane region" description="Helical" evidence="12">
    <location>
        <begin position="154"/>
        <end position="172"/>
    </location>
</feature>
<dbReference type="PROSITE" id="PS50283">
    <property type="entry name" value="NA_SOLUT_SYMP_3"/>
    <property type="match status" value="1"/>
</dbReference>
<dbReference type="GO" id="GO:0015293">
    <property type="term" value="F:symporter activity"/>
    <property type="evidence" value="ECO:0007669"/>
    <property type="project" value="TreeGrafter"/>
</dbReference>